<keyword evidence="2" id="KW-1185">Reference proteome</keyword>
<dbReference type="AlphaFoldDB" id="A0AAE3WC39"/>
<proteinExistence type="predicted"/>
<organism evidence="1 2">
    <name type="scientific">Marimonas arenosa</name>
    <dbReference type="NCBI Taxonomy" id="1795305"/>
    <lineage>
        <taxon>Bacteria</taxon>
        <taxon>Pseudomonadati</taxon>
        <taxon>Pseudomonadota</taxon>
        <taxon>Alphaproteobacteria</taxon>
        <taxon>Rhodobacterales</taxon>
        <taxon>Paracoccaceae</taxon>
        <taxon>Marimonas</taxon>
    </lineage>
</organism>
<accession>A0AAE3WC39</accession>
<reference evidence="1" key="2">
    <citation type="submission" date="2023-02" db="EMBL/GenBank/DDBJ databases">
        <title>'Rhodoalgimonas zhirmunskyi' gen. nov., isolated from a red alga.</title>
        <authorList>
            <person name="Nedashkovskaya O.I."/>
            <person name="Otstavnykh N.Y."/>
            <person name="Bystritskaya E.P."/>
            <person name="Balabanova L.A."/>
            <person name="Isaeva M.P."/>
        </authorList>
    </citation>
    <scope>NUCLEOTIDE SEQUENCE</scope>
    <source>
        <strain evidence="1">KCTC 52189</strain>
    </source>
</reference>
<evidence type="ECO:0000313" key="1">
    <source>
        <dbReference type="EMBL" id="MDQ2089753.1"/>
    </source>
</evidence>
<evidence type="ECO:0000313" key="2">
    <source>
        <dbReference type="Proteomes" id="UP001226762"/>
    </source>
</evidence>
<gene>
    <name evidence="1" type="ORF">NO357_07565</name>
</gene>
<dbReference type="RefSeq" id="WP_306735022.1">
    <property type="nucleotide sequence ID" value="NZ_JANHAX010000002.1"/>
</dbReference>
<dbReference type="Proteomes" id="UP001226762">
    <property type="component" value="Unassembled WGS sequence"/>
</dbReference>
<dbReference type="EMBL" id="JANHAX010000002">
    <property type="protein sequence ID" value="MDQ2089753.1"/>
    <property type="molecule type" value="Genomic_DNA"/>
</dbReference>
<reference evidence="1" key="1">
    <citation type="submission" date="2022-07" db="EMBL/GenBank/DDBJ databases">
        <authorList>
            <person name="Otstavnykh N."/>
            <person name="Isaeva M."/>
            <person name="Bystritskaya E."/>
        </authorList>
    </citation>
    <scope>NUCLEOTIDE SEQUENCE</scope>
    <source>
        <strain evidence="1">KCTC 52189</strain>
    </source>
</reference>
<name>A0AAE3WC39_9RHOB</name>
<protein>
    <submittedName>
        <fullName evidence="1">Uncharacterized protein</fullName>
    </submittedName>
</protein>
<sequence length="287" mass="32376">MKGRKVTIAGYSFLEVRQEEIWLRVEPCPEPDRLVLILHRDRENPDYLEFPDGGDFESHDFGGSPLTLATDGFSRHEFWSELPDEEPLGFKGRAGGFSARQVNVLSDSFHGECQCVMDAHGWMEGLDLPSREIQAKLLELEGPEVMSAARERFGDNCRAFFCELAAVHFSKPFSRLWYAANMFSLYYAHYDDLRVGFLWAEYQIRMRQGSNARRGEKTKNAARSGGEARRHANEALRQAVVEAMAPQIHNGLSISRAATLAYKGGVGSSPEANRRLFNRLKKAAGEK</sequence>
<comment type="caution">
    <text evidence="1">The sequence shown here is derived from an EMBL/GenBank/DDBJ whole genome shotgun (WGS) entry which is preliminary data.</text>
</comment>